<gene>
    <name evidence="3" type="ORF">AURDEDRAFT_92433</name>
</gene>
<dbReference type="InterPro" id="IPR054289">
    <property type="entry name" value="DUF7025"/>
</dbReference>
<dbReference type="Proteomes" id="UP000006514">
    <property type="component" value="Unassembled WGS sequence"/>
</dbReference>
<dbReference type="OMA" id="EPETFRI"/>
<evidence type="ECO:0000313" key="4">
    <source>
        <dbReference type="Proteomes" id="UP000006514"/>
    </source>
</evidence>
<dbReference type="eggNOG" id="KOG0742">
    <property type="taxonomic scope" value="Eukaryota"/>
</dbReference>
<reference evidence="4" key="1">
    <citation type="journal article" date="2012" name="Science">
        <title>The Paleozoic origin of enzymatic lignin decomposition reconstructed from 31 fungal genomes.</title>
        <authorList>
            <person name="Floudas D."/>
            <person name="Binder M."/>
            <person name="Riley R."/>
            <person name="Barry K."/>
            <person name="Blanchette R.A."/>
            <person name="Henrissat B."/>
            <person name="Martinez A.T."/>
            <person name="Otillar R."/>
            <person name="Spatafora J.W."/>
            <person name="Yadav J.S."/>
            <person name="Aerts A."/>
            <person name="Benoit I."/>
            <person name="Boyd A."/>
            <person name="Carlson A."/>
            <person name="Copeland A."/>
            <person name="Coutinho P.M."/>
            <person name="de Vries R.P."/>
            <person name="Ferreira P."/>
            <person name="Findley K."/>
            <person name="Foster B."/>
            <person name="Gaskell J."/>
            <person name="Glotzer D."/>
            <person name="Gorecki P."/>
            <person name="Heitman J."/>
            <person name="Hesse C."/>
            <person name="Hori C."/>
            <person name="Igarashi K."/>
            <person name="Jurgens J.A."/>
            <person name="Kallen N."/>
            <person name="Kersten P."/>
            <person name="Kohler A."/>
            <person name="Kuees U."/>
            <person name="Kumar T.K.A."/>
            <person name="Kuo A."/>
            <person name="LaButti K."/>
            <person name="Larrondo L.F."/>
            <person name="Lindquist E."/>
            <person name="Ling A."/>
            <person name="Lombard V."/>
            <person name="Lucas S."/>
            <person name="Lundell T."/>
            <person name="Martin R."/>
            <person name="McLaughlin D.J."/>
            <person name="Morgenstern I."/>
            <person name="Morin E."/>
            <person name="Murat C."/>
            <person name="Nagy L.G."/>
            <person name="Nolan M."/>
            <person name="Ohm R.A."/>
            <person name="Patyshakuliyeva A."/>
            <person name="Rokas A."/>
            <person name="Ruiz-Duenas F.J."/>
            <person name="Sabat G."/>
            <person name="Salamov A."/>
            <person name="Samejima M."/>
            <person name="Schmutz J."/>
            <person name="Slot J.C."/>
            <person name="St John F."/>
            <person name="Stenlid J."/>
            <person name="Sun H."/>
            <person name="Sun S."/>
            <person name="Syed K."/>
            <person name="Tsang A."/>
            <person name="Wiebenga A."/>
            <person name="Young D."/>
            <person name="Pisabarro A."/>
            <person name="Eastwood D.C."/>
            <person name="Martin F."/>
            <person name="Cullen D."/>
            <person name="Grigoriev I.V."/>
            <person name="Hibbett D.S."/>
        </authorList>
    </citation>
    <scope>NUCLEOTIDE SEQUENCE [LARGE SCALE GENOMIC DNA]</scope>
    <source>
        <strain evidence="4">TFB10046</strain>
    </source>
</reference>
<dbReference type="PANTHER" id="PTHR46411:SF3">
    <property type="entry name" value="AAA+ ATPASE DOMAIN-CONTAINING PROTEIN"/>
    <property type="match status" value="1"/>
</dbReference>
<dbReference type="AlphaFoldDB" id="J0WVP3"/>
<feature type="domain" description="AAA+ ATPase" evidence="2">
    <location>
        <begin position="271"/>
        <end position="396"/>
    </location>
</feature>
<name>J0WVP3_AURST</name>
<dbReference type="OrthoDB" id="10042665at2759"/>
<dbReference type="InterPro" id="IPR027417">
    <property type="entry name" value="P-loop_NTPase"/>
</dbReference>
<keyword evidence="4" id="KW-1185">Reference proteome</keyword>
<dbReference type="SMART" id="SM00382">
    <property type="entry name" value="AAA"/>
    <property type="match status" value="1"/>
</dbReference>
<sequence length="514" mass="57618">MITFEFLWAVFKADICVVTRHGPSGELLGAMIDVVEEHTIGNMPAFQLRGRTLAWTGKQYEHIPWTHDIHTFDGPQRLSDLSVTVMEDDQRILLTERGRKYTQYAGVHHVHISGSIIVPARFAHVDIPATGRAMVDVLGKADPNAFDPGLDMAPPRYARPLRRAHTPEVDLFGNSVNPPPPTKAEKVYLPMDEVPGDMLWLLSPVLRGYSFAAKVWGDIRVKDLRPVVYDEQAWDRLVLDAETKTLIRSLVHVRARRDVRMIDDWIKGKGGGLVVLLHGVAGVGKTLTAEAVAELLHRPLYVVGSGELGYMASEVEPALQNCLDLATKWNAVLLIDEADVFLERRANADLMRNSLVATFLRLLEYHSGVLFLTTNRVKAFDQAFLSRVSVAIKYSELDIEQRSMIWCQFLNYVLKASDAPQVPHPLLPSDAETNLLHEENIKELAMKPFNGRIIKNIVRTAQALALSAEEPMAMRHLRTVISVTEKFMRDTENVRNDPSDSDGFDPTNEVVSLT</sequence>
<feature type="region of interest" description="Disordered" evidence="1">
    <location>
        <begin position="491"/>
        <end position="514"/>
    </location>
</feature>
<dbReference type="Pfam" id="PF22942">
    <property type="entry name" value="DUF7025"/>
    <property type="match status" value="1"/>
</dbReference>
<evidence type="ECO:0000256" key="1">
    <source>
        <dbReference type="SAM" id="MobiDB-lite"/>
    </source>
</evidence>
<proteinExistence type="predicted"/>
<dbReference type="Pfam" id="PF00004">
    <property type="entry name" value="AAA"/>
    <property type="match status" value="1"/>
</dbReference>
<evidence type="ECO:0000259" key="2">
    <source>
        <dbReference type="SMART" id="SM00382"/>
    </source>
</evidence>
<dbReference type="Gene3D" id="3.40.50.300">
    <property type="entry name" value="P-loop containing nucleotide triphosphate hydrolases"/>
    <property type="match status" value="1"/>
</dbReference>
<dbReference type="InterPro" id="IPR003593">
    <property type="entry name" value="AAA+_ATPase"/>
</dbReference>
<evidence type="ECO:0000313" key="3">
    <source>
        <dbReference type="EMBL" id="EJD37228.1"/>
    </source>
</evidence>
<dbReference type="InterPro" id="IPR003959">
    <property type="entry name" value="ATPase_AAA_core"/>
</dbReference>
<accession>J0WVP3</accession>
<dbReference type="InParanoid" id="J0WVP3"/>
<dbReference type="EMBL" id="JH687845">
    <property type="protein sequence ID" value="EJD37228.1"/>
    <property type="molecule type" value="Genomic_DNA"/>
</dbReference>
<dbReference type="SUPFAM" id="SSF52540">
    <property type="entry name" value="P-loop containing nucleoside triphosphate hydrolases"/>
    <property type="match status" value="1"/>
</dbReference>
<dbReference type="GO" id="GO:0016887">
    <property type="term" value="F:ATP hydrolysis activity"/>
    <property type="evidence" value="ECO:0007669"/>
    <property type="project" value="InterPro"/>
</dbReference>
<dbReference type="KEGG" id="adl:AURDEDRAFT_92433"/>
<protein>
    <submittedName>
        <fullName evidence="3">p-loop containing nucleoside triphosphate hydrolase protein</fullName>
    </submittedName>
</protein>
<dbReference type="PANTHER" id="PTHR46411">
    <property type="entry name" value="FAMILY ATPASE, PUTATIVE-RELATED"/>
    <property type="match status" value="1"/>
</dbReference>
<dbReference type="GO" id="GO:0005524">
    <property type="term" value="F:ATP binding"/>
    <property type="evidence" value="ECO:0007669"/>
    <property type="project" value="InterPro"/>
</dbReference>
<organism evidence="3 4">
    <name type="scientific">Auricularia subglabra (strain TFB-10046 / SS5)</name>
    <name type="common">White-rot fungus</name>
    <name type="synonym">Auricularia delicata (strain TFB10046)</name>
    <dbReference type="NCBI Taxonomy" id="717982"/>
    <lineage>
        <taxon>Eukaryota</taxon>
        <taxon>Fungi</taxon>
        <taxon>Dikarya</taxon>
        <taxon>Basidiomycota</taxon>
        <taxon>Agaricomycotina</taxon>
        <taxon>Agaricomycetes</taxon>
        <taxon>Auriculariales</taxon>
        <taxon>Auriculariaceae</taxon>
        <taxon>Auricularia</taxon>
    </lineage>
</organism>
<keyword evidence="3" id="KW-0378">Hydrolase</keyword>